<dbReference type="STRING" id="759272.G0RYU0"/>
<dbReference type="Proteomes" id="UP000008066">
    <property type="component" value="Unassembled WGS sequence"/>
</dbReference>
<name>G0RYU0_CHATD</name>
<dbReference type="KEGG" id="cthr:CTHT_0000560"/>
<proteinExistence type="predicted"/>
<keyword evidence="3" id="KW-1185">Reference proteome</keyword>
<dbReference type="OrthoDB" id="4842715at2759"/>
<dbReference type="HOGENOM" id="CLU_503433_0_0_1"/>
<reference evidence="2 3" key="1">
    <citation type="journal article" date="2011" name="Cell">
        <title>Insight into structure and assembly of the nuclear pore complex by utilizing the genome of a eukaryotic thermophile.</title>
        <authorList>
            <person name="Amlacher S."/>
            <person name="Sarges P."/>
            <person name="Flemming D."/>
            <person name="van Noort V."/>
            <person name="Kunze R."/>
            <person name="Devos D.P."/>
            <person name="Arumugam M."/>
            <person name="Bork P."/>
            <person name="Hurt E."/>
        </authorList>
    </citation>
    <scope>NUCLEOTIDE SEQUENCE [LARGE SCALE GENOMIC DNA]</scope>
    <source>
        <strain evidence="3">DSM 1495 / CBS 144.50 / IMI 039719</strain>
    </source>
</reference>
<sequence>MILRKGGITYTLAEIPPSSAGVLAALERAREEVKEFNAFISVAEKLLRAIEDVERNLDGTEKEGWEAHHRQASLLPHPIYNGPGAAHLLRFFLPPTRLNLTSRRSSSSSYGTSSTPAEWGKILKWRIGHSDDRPTVIVVNGRVISDTERVAAYLATQAFRLAGAREGSRPAWSGPRLISEWAARLADPPSDDELKDAFLGATSNTPGPGGVPLAFLRHTWELVCPAARVNAEGCVKRETFPKAFKQATVALSRSPGRSAIIQGLEADHSAVEFRQGVERLLARRITAAALNSGLLPPDVAGAVPSRSALDLIQALVHDAETMSRPQAQPCDAGGHKSVSDDCSAGPNIFNAVVTPSLLYGIVQLNTGPHRTGVNGLLVPSRPASAWSSLTKVANAALRVISRLARIPYHGWSRLHQAASDLRARPQWEPKRAGIRAWLGLPSSPPKKRRVPPPDLHRWWQANRPPSARWSRHSDNPSRSFPGSASPGGWQRPRVTATSWSTTGGSTTPRRLSKSAPAAGWCPEATSFPTLSPLSTTHLPAA</sequence>
<feature type="region of interest" description="Disordered" evidence="1">
    <location>
        <begin position="437"/>
        <end position="541"/>
    </location>
</feature>
<evidence type="ECO:0000313" key="3">
    <source>
        <dbReference type="Proteomes" id="UP000008066"/>
    </source>
</evidence>
<organism evidence="3">
    <name type="scientific">Chaetomium thermophilum (strain DSM 1495 / CBS 144.50 / IMI 039719)</name>
    <name type="common">Thermochaetoides thermophila</name>
    <dbReference type="NCBI Taxonomy" id="759272"/>
    <lineage>
        <taxon>Eukaryota</taxon>
        <taxon>Fungi</taxon>
        <taxon>Dikarya</taxon>
        <taxon>Ascomycota</taxon>
        <taxon>Pezizomycotina</taxon>
        <taxon>Sordariomycetes</taxon>
        <taxon>Sordariomycetidae</taxon>
        <taxon>Sordariales</taxon>
        <taxon>Chaetomiaceae</taxon>
        <taxon>Thermochaetoides</taxon>
    </lineage>
</organism>
<protein>
    <submittedName>
        <fullName evidence="2">Uncharacterized protein</fullName>
    </submittedName>
</protein>
<evidence type="ECO:0000313" key="2">
    <source>
        <dbReference type="EMBL" id="EGS23368.1"/>
    </source>
</evidence>
<feature type="compositionally biased region" description="Low complexity" evidence="1">
    <location>
        <begin position="525"/>
        <end position="541"/>
    </location>
</feature>
<dbReference type="EMBL" id="GL988032">
    <property type="protein sequence ID" value="EGS23368.1"/>
    <property type="molecule type" value="Genomic_DNA"/>
</dbReference>
<accession>G0RYU0</accession>
<gene>
    <name evidence="2" type="ORF">CTHT_0000560</name>
</gene>
<dbReference type="AlphaFoldDB" id="G0RYU0"/>
<feature type="compositionally biased region" description="Low complexity" evidence="1">
    <location>
        <begin position="495"/>
        <end position="507"/>
    </location>
</feature>
<dbReference type="RefSeq" id="XP_006690610.1">
    <property type="nucleotide sequence ID" value="XM_006690547.1"/>
</dbReference>
<dbReference type="GeneID" id="18254094"/>
<evidence type="ECO:0000256" key="1">
    <source>
        <dbReference type="SAM" id="MobiDB-lite"/>
    </source>
</evidence>